<proteinExistence type="predicted"/>
<dbReference type="EMBL" id="JAQIZZ010000008">
    <property type="protein sequence ID" value="KAJ5524924.1"/>
    <property type="molecule type" value="Genomic_DNA"/>
</dbReference>
<evidence type="ECO:0000313" key="1">
    <source>
        <dbReference type="EMBL" id="KAJ5524924.1"/>
    </source>
</evidence>
<protein>
    <recommendedName>
        <fullName evidence="3">F-box domain-containing protein</fullName>
    </recommendedName>
</protein>
<accession>A0AAD6CMK2</accession>
<evidence type="ECO:0000313" key="2">
    <source>
        <dbReference type="Proteomes" id="UP001220324"/>
    </source>
</evidence>
<comment type="caution">
    <text evidence="1">The sequence shown here is derived from an EMBL/GenBank/DDBJ whole genome shotgun (WGS) entry which is preliminary data.</text>
</comment>
<dbReference type="AlphaFoldDB" id="A0AAD6CMK2"/>
<dbReference type="Gene3D" id="3.80.10.10">
    <property type="entry name" value="Ribonuclease Inhibitor"/>
    <property type="match status" value="1"/>
</dbReference>
<sequence>MTTGIMLPDELLAGILDWATLSDSIDQLRPRKRDYGTIRSLALVSHRFHRVVSPFLYEEIRFIHPHLCERCTVPPMEKVRKLHRLLLHNPSLRSLCLSLYIDIDDDSVEVNEEDFQVVNDLISWFTRLRSLVLMGGFYSKAPDEVREYTLSLIQRTQNLGQLRNLQIEGDMWDETGGISLAETVKYINSSSLETLEVSAAGLSDTSSLSEMLLPHKSRSASFKSVKLRGCKDYPEAIAAFIHWPKELVHFTINTSGSFVSDMNLHDIGMCLSIHKETLKTIYIDLLGFPHGLSFNASNFPLLEVLRLSRTQICEDPWNREFEWDPVYADLILGPSLHTFGLVFGVMGHSLINNWGHMEEEWIRQLAIAAWKRKAPLKKIEITFSPVSPYPNLKQGTYSDWEYVYPWDRMDKLGVQIQRYGLSLEYTAPPWTKEEWLSEVRTCSCHHSVIAFERDE</sequence>
<dbReference type="InterPro" id="IPR032675">
    <property type="entry name" value="LRR_dom_sf"/>
</dbReference>
<dbReference type="Proteomes" id="UP001220324">
    <property type="component" value="Unassembled WGS sequence"/>
</dbReference>
<dbReference type="SUPFAM" id="SSF52047">
    <property type="entry name" value="RNI-like"/>
    <property type="match status" value="1"/>
</dbReference>
<name>A0AAD6CMK2_9EURO</name>
<reference evidence="1 2" key="1">
    <citation type="journal article" date="2023" name="IMA Fungus">
        <title>Comparative genomic study of the Penicillium genus elucidates a diverse pangenome and 15 lateral gene transfer events.</title>
        <authorList>
            <person name="Petersen C."/>
            <person name="Sorensen T."/>
            <person name="Nielsen M.R."/>
            <person name="Sondergaard T.E."/>
            <person name="Sorensen J.L."/>
            <person name="Fitzpatrick D.A."/>
            <person name="Frisvad J.C."/>
            <person name="Nielsen K.L."/>
        </authorList>
    </citation>
    <scope>NUCLEOTIDE SEQUENCE [LARGE SCALE GENOMIC DNA]</scope>
    <source>
        <strain evidence="1 2">IBT 35679</strain>
    </source>
</reference>
<organism evidence="1 2">
    <name type="scientific">Penicillium frequentans</name>
    <dbReference type="NCBI Taxonomy" id="3151616"/>
    <lineage>
        <taxon>Eukaryota</taxon>
        <taxon>Fungi</taxon>
        <taxon>Dikarya</taxon>
        <taxon>Ascomycota</taxon>
        <taxon>Pezizomycotina</taxon>
        <taxon>Eurotiomycetes</taxon>
        <taxon>Eurotiomycetidae</taxon>
        <taxon>Eurotiales</taxon>
        <taxon>Aspergillaceae</taxon>
        <taxon>Penicillium</taxon>
    </lineage>
</organism>
<gene>
    <name evidence="1" type="ORF">N7494_011574</name>
</gene>
<keyword evidence="2" id="KW-1185">Reference proteome</keyword>
<evidence type="ECO:0008006" key="3">
    <source>
        <dbReference type="Google" id="ProtNLM"/>
    </source>
</evidence>